<name>L0E1V0_THIND</name>
<protein>
    <submittedName>
        <fullName evidence="2">Oxidoreductase protein</fullName>
    </submittedName>
</protein>
<dbReference type="PATRIC" id="fig|1255043.3.peg.3000"/>
<dbReference type="STRING" id="1255043.TVNIR_2974"/>
<feature type="domain" description="NADP-dependent oxidoreductase" evidence="1">
    <location>
        <begin position="2"/>
        <end position="250"/>
    </location>
</feature>
<dbReference type="Gene3D" id="3.20.20.100">
    <property type="entry name" value="NADP-dependent oxidoreductase domain"/>
    <property type="match status" value="1"/>
</dbReference>
<dbReference type="InterPro" id="IPR023210">
    <property type="entry name" value="NADP_OxRdtase_dom"/>
</dbReference>
<dbReference type="HOGENOM" id="CLU_064726_0_0_6"/>
<dbReference type="AlphaFoldDB" id="L0E1V0"/>
<organism evidence="2 3">
    <name type="scientific">Thioalkalivibrio nitratireducens (strain DSM 14787 / UNIQEM 213 / ALEN2)</name>
    <dbReference type="NCBI Taxonomy" id="1255043"/>
    <lineage>
        <taxon>Bacteria</taxon>
        <taxon>Pseudomonadati</taxon>
        <taxon>Pseudomonadota</taxon>
        <taxon>Gammaproteobacteria</taxon>
        <taxon>Chromatiales</taxon>
        <taxon>Ectothiorhodospiraceae</taxon>
        <taxon>Thioalkalivibrio</taxon>
    </lineage>
</organism>
<dbReference type="EMBL" id="CP003989">
    <property type="protein sequence ID" value="AGA34611.1"/>
    <property type="molecule type" value="Genomic_DNA"/>
</dbReference>
<dbReference type="SUPFAM" id="SSF51430">
    <property type="entry name" value="NAD(P)-linked oxidoreductase"/>
    <property type="match status" value="1"/>
</dbReference>
<reference evidence="2" key="1">
    <citation type="submission" date="2015-12" db="EMBL/GenBank/DDBJ databases">
        <authorList>
            <person name="Tikhonova T.V."/>
            <person name="Pavlov A.R."/>
            <person name="Beletsky A.V."/>
            <person name="Mardanov A.V."/>
            <person name="Sorokin D.Y."/>
            <person name="Ravin N.V."/>
            <person name="Popov V.O."/>
        </authorList>
    </citation>
    <scope>NUCLEOTIDE SEQUENCE</scope>
    <source>
        <strain evidence="2">DSM 14787</strain>
    </source>
</reference>
<evidence type="ECO:0000313" key="3">
    <source>
        <dbReference type="Proteomes" id="UP000010809"/>
    </source>
</evidence>
<gene>
    <name evidence="2" type="ordered locus">TVNIR_2974</name>
</gene>
<dbReference type="PANTHER" id="PTHR43638">
    <property type="entry name" value="OXIDOREDUCTASE, ALDO/KETO REDUCTASE FAMILY PROTEIN"/>
    <property type="match status" value="1"/>
</dbReference>
<dbReference type="CDD" id="cd19095">
    <property type="entry name" value="AKR_PA4992-like"/>
    <property type="match status" value="1"/>
</dbReference>
<dbReference type="PANTHER" id="PTHR43638:SF3">
    <property type="entry name" value="ALDEHYDE REDUCTASE"/>
    <property type="match status" value="1"/>
</dbReference>
<dbReference type="InterPro" id="IPR036812">
    <property type="entry name" value="NAD(P)_OxRdtase_dom_sf"/>
</dbReference>
<evidence type="ECO:0000313" key="2">
    <source>
        <dbReference type="EMBL" id="AGA34611.1"/>
    </source>
</evidence>
<keyword evidence="3" id="KW-1185">Reference proteome</keyword>
<dbReference type="Proteomes" id="UP000010809">
    <property type="component" value="Chromosome"/>
</dbReference>
<dbReference type="KEGG" id="tni:TVNIR_2974"/>
<accession>L0E1V0</accession>
<dbReference type="Pfam" id="PF00248">
    <property type="entry name" value="Aldo_ket_red"/>
    <property type="match status" value="1"/>
</dbReference>
<sequence>MIGMGTWITFNVGPAPELRAARTEVLRTFLARGGGVLDSSPMYGSAEVVIGHALERIGDPGGLFSATKVWTRRAGQGPEQVARSRSLWGLERFDLLQVHNLVAWPEHLRTLQDERERGRVRYLGVTTSHGRRHDELARILRNEPIDFVQLTYNILDRESEQRLLPLAADRGIAVITNRPFRQKALITRFEHHPLPDWAGEIACVNWPQFLLKFIVSHPAVTCAIPATTRVDHVEHNMGAMSGPMPDAAMRREMAAYVRGL</sequence>
<evidence type="ECO:0000259" key="1">
    <source>
        <dbReference type="Pfam" id="PF00248"/>
    </source>
</evidence>
<dbReference type="eggNOG" id="COG0656">
    <property type="taxonomic scope" value="Bacteria"/>
</dbReference>
<proteinExistence type="predicted"/>